<dbReference type="Pfam" id="PF03547">
    <property type="entry name" value="Mem_trans"/>
    <property type="match status" value="1"/>
</dbReference>
<evidence type="ECO:0000256" key="1">
    <source>
        <dbReference type="ARBA" id="ARBA00004141"/>
    </source>
</evidence>
<keyword evidence="2" id="KW-0813">Transport</keyword>
<protein>
    <submittedName>
        <fullName evidence="8">Transporter</fullName>
    </submittedName>
</protein>
<gene>
    <name evidence="8" type="ORF">CS006_04440</name>
</gene>
<evidence type="ECO:0000256" key="3">
    <source>
        <dbReference type="ARBA" id="ARBA00022475"/>
    </source>
</evidence>
<evidence type="ECO:0000256" key="2">
    <source>
        <dbReference type="ARBA" id="ARBA00022448"/>
    </source>
</evidence>
<dbReference type="GO" id="GO:0016020">
    <property type="term" value="C:membrane"/>
    <property type="evidence" value="ECO:0007669"/>
    <property type="project" value="UniProtKB-SubCell"/>
</dbReference>
<organism evidence="8 9">
    <name type="scientific">Bifidobacterium primatium</name>
    <dbReference type="NCBI Taxonomy" id="2045438"/>
    <lineage>
        <taxon>Bacteria</taxon>
        <taxon>Bacillati</taxon>
        <taxon>Actinomycetota</taxon>
        <taxon>Actinomycetes</taxon>
        <taxon>Bifidobacteriales</taxon>
        <taxon>Bifidobacteriaceae</taxon>
        <taxon>Bifidobacterium</taxon>
    </lineage>
</organism>
<dbReference type="InterPro" id="IPR004776">
    <property type="entry name" value="Mem_transp_PIN-like"/>
</dbReference>
<evidence type="ECO:0000313" key="8">
    <source>
        <dbReference type="EMBL" id="PJM73300.1"/>
    </source>
</evidence>
<keyword evidence="5 7" id="KW-1133">Transmembrane helix</keyword>
<dbReference type="Proteomes" id="UP000229095">
    <property type="component" value="Unassembled WGS sequence"/>
</dbReference>
<keyword evidence="3" id="KW-1003">Cell membrane</keyword>
<evidence type="ECO:0000256" key="7">
    <source>
        <dbReference type="SAM" id="Phobius"/>
    </source>
</evidence>
<feature type="transmembrane region" description="Helical" evidence="7">
    <location>
        <begin position="127"/>
        <end position="147"/>
    </location>
</feature>
<dbReference type="GO" id="GO:0055085">
    <property type="term" value="P:transmembrane transport"/>
    <property type="evidence" value="ECO:0007669"/>
    <property type="project" value="InterPro"/>
</dbReference>
<evidence type="ECO:0000313" key="9">
    <source>
        <dbReference type="Proteomes" id="UP000229095"/>
    </source>
</evidence>
<feature type="transmembrane region" description="Helical" evidence="7">
    <location>
        <begin position="59"/>
        <end position="82"/>
    </location>
</feature>
<keyword evidence="4 7" id="KW-0812">Transmembrane</keyword>
<evidence type="ECO:0000256" key="6">
    <source>
        <dbReference type="ARBA" id="ARBA00023136"/>
    </source>
</evidence>
<dbReference type="PANTHER" id="PTHR36838:SF3">
    <property type="entry name" value="TRANSPORTER AUXIN EFFLUX CARRIER EC FAMILY"/>
    <property type="match status" value="1"/>
</dbReference>
<comment type="subcellular location">
    <subcellularLocation>
        <location evidence="1">Membrane</location>
        <topology evidence="1">Multi-pass membrane protein</topology>
    </subcellularLocation>
</comment>
<feature type="transmembrane region" description="Helical" evidence="7">
    <location>
        <begin position="94"/>
        <end position="115"/>
    </location>
</feature>
<reference evidence="8 9" key="1">
    <citation type="submission" date="2017-10" db="EMBL/GenBank/DDBJ databases">
        <title>Draft genome sequences of strains TRE 1, TRE 9, TRE H and TRI 7, isolated from tamarins, belonging to four potential novel Bifidobacterium species.</title>
        <authorList>
            <person name="Mattarelli P."/>
            <person name="Modesto M."/>
            <person name="Puglisi E."/>
            <person name="Morelli L."/>
            <person name="Spezio C."/>
            <person name="Bonetti A."/>
            <person name="Sandri C."/>
        </authorList>
    </citation>
    <scope>NUCLEOTIDE SEQUENCE [LARGE SCALE GENOMIC DNA]</scope>
    <source>
        <strain evidence="9">TRE1</strain>
    </source>
</reference>
<feature type="transmembrane region" description="Helical" evidence="7">
    <location>
        <begin position="168"/>
        <end position="190"/>
    </location>
</feature>
<dbReference type="RefSeq" id="WP_100510590.1">
    <property type="nucleotide sequence ID" value="NZ_PEBI01000002.1"/>
</dbReference>
<accession>A0A2M9H924</accession>
<feature type="transmembrane region" description="Helical" evidence="7">
    <location>
        <begin position="286"/>
        <end position="309"/>
    </location>
</feature>
<feature type="transmembrane region" description="Helical" evidence="7">
    <location>
        <begin position="33"/>
        <end position="53"/>
    </location>
</feature>
<feature type="transmembrane region" description="Helical" evidence="7">
    <location>
        <begin position="232"/>
        <end position="250"/>
    </location>
</feature>
<feature type="transmembrane region" description="Helical" evidence="7">
    <location>
        <begin position="256"/>
        <end position="274"/>
    </location>
</feature>
<feature type="transmembrane region" description="Helical" evidence="7">
    <location>
        <begin position="6"/>
        <end position="21"/>
    </location>
</feature>
<keyword evidence="6 7" id="KW-0472">Membrane</keyword>
<keyword evidence="9" id="KW-1185">Reference proteome</keyword>
<dbReference type="EMBL" id="PEBI01000002">
    <property type="protein sequence ID" value="PJM73300.1"/>
    <property type="molecule type" value="Genomic_DNA"/>
</dbReference>
<name>A0A2M9H924_9BIFI</name>
<dbReference type="OrthoDB" id="3238334at2"/>
<evidence type="ECO:0000256" key="4">
    <source>
        <dbReference type="ARBA" id="ARBA00022692"/>
    </source>
</evidence>
<dbReference type="AlphaFoldDB" id="A0A2M9H924"/>
<comment type="caution">
    <text evidence="8">The sequence shown here is derived from an EMBL/GenBank/DDBJ whole genome shotgun (WGS) entry which is preliminary data.</text>
</comment>
<dbReference type="PANTHER" id="PTHR36838">
    <property type="entry name" value="AUXIN EFFLUX CARRIER FAMILY PROTEIN"/>
    <property type="match status" value="1"/>
</dbReference>
<evidence type="ECO:0000256" key="5">
    <source>
        <dbReference type="ARBA" id="ARBA00022989"/>
    </source>
</evidence>
<sequence>MELILKTGSLLLIIVGAYAFKRAGMFRERDYKILQVFVFNVTLPAAVIHSFALNRHDMSMLWIVLLGFLGAFIPLFVIYFATRRESVEHRTFEMLNATTFNIGNFTLPVVTTFMGPAAGVPVVMFDMGNAIMCSAGSLVFTNALLHLDSDGEHQQTVGQKLRAAARNFYTSAAFDTYVVMVVLLFAGIAIPKEVVTVIEPLSNANAFCSMAMVGMMMDIPELSDDRREMLKVLAWRFVIAVVGSLAAWYLLPISPFARKIAVICMFAPIAIFATKFTDMTLGKAKLAGFSLTVSAVISLIVMAALSAFLPA</sequence>
<proteinExistence type="predicted"/>